<dbReference type="EMBL" id="BARU01001264">
    <property type="protein sequence ID" value="GAH30489.1"/>
    <property type="molecule type" value="Genomic_DNA"/>
</dbReference>
<feature type="non-terminal residue" evidence="5">
    <location>
        <position position="337"/>
    </location>
</feature>
<evidence type="ECO:0000256" key="2">
    <source>
        <dbReference type="ARBA" id="ARBA00022741"/>
    </source>
</evidence>
<dbReference type="GO" id="GO:0016887">
    <property type="term" value="F:ATP hydrolysis activity"/>
    <property type="evidence" value="ECO:0007669"/>
    <property type="project" value="InterPro"/>
</dbReference>
<evidence type="ECO:0000256" key="3">
    <source>
        <dbReference type="ARBA" id="ARBA00022840"/>
    </source>
</evidence>
<evidence type="ECO:0000256" key="1">
    <source>
        <dbReference type="ARBA" id="ARBA00022448"/>
    </source>
</evidence>
<dbReference type="Pfam" id="PF00005">
    <property type="entry name" value="ABC_tran"/>
    <property type="match status" value="1"/>
</dbReference>
<protein>
    <recommendedName>
        <fullName evidence="4">ABC transporter domain-containing protein</fullName>
    </recommendedName>
</protein>
<dbReference type="InterPro" id="IPR003439">
    <property type="entry name" value="ABC_transporter-like_ATP-bd"/>
</dbReference>
<reference evidence="5" key="1">
    <citation type="journal article" date="2014" name="Front. Microbiol.">
        <title>High frequency of phylogenetically diverse reductive dehalogenase-homologous genes in deep subseafloor sedimentary metagenomes.</title>
        <authorList>
            <person name="Kawai M."/>
            <person name="Futagami T."/>
            <person name="Toyoda A."/>
            <person name="Takaki Y."/>
            <person name="Nishi S."/>
            <person name="Hori S."/>
            <person name="Arai W."/>
            <person name="Tsubouchi T."/>
            <person name="Morono Y."/>
            <person name="Uchiyama I."/>
            <person name="Ito T."/>
            <person name="Fujiyama A."/>
            <person name="Inagaki F."/>
            <person name="Takami H."/>
        </authorList>
    </citation>
    <scope>NUCLEOTIDE SEQUENCE</scope>
    <source>
        <strain evidence="5">Expedition CK06-06</strain>
    </source>
</reference>
<organism evidence="5">
    <name type="scientific">marine sediment metagenome</name>
    <dbReference type="NCBI Taxonomy" id="412755"/>
    <lineage>
        <taxon>unclassified sequences</taxon>
        <taxon>metagenomes</taxon>
        <taxon>ecological metagenomes</taxon>
    </lineage>
</organism>
<dbReference type="SUPFAM" id="SSF50331">
    <property type="entry name" value="MOP-like"/>
    <property type="match status" value="1"/>
</dbReference>
<dbReference type="PROSITE" id="PS50893">
    <property type="entry name" value="ABC_TRANSPORTER_2"/>
    <property type="match status" value="1"/>
</dbReference>
<sequence length="337" mass="37555">MIEIKDLCAELGKFSLKNITFNVQDEEYFILVGPTGSGKTMCMESIAGLKPTTGGQVIINGRDVTSLNIAERNVGFAFQDYMLYRHLSVRDNISFGLQWRTKTRREIDDAVDQVVELLGIGHLLNQSPWTLSGGESQRIALARAVALKPDLLLLDEPLSAVDPDLREAWGEKLKEIHNRLKLTTIHITHDFEESITLGDRIAVIGGGRIAQIGTPDQIYRHPNSEFVAKFVRTRNIFEGEVSDSSEGQGVFCVEGARLAVVTTQRGRLHASIRPEDILISREPLNSNTLNSLQGVITRIVDRGTLVSLNIDVPPQFNCLILHRSLEEMGLEEKQQVF</sequence>
<gene>
    <name evidence="5" type="ORF">S03H2_03424</name>
</gene>
<dbReference type="SMART" id="SM00382">
    <property type="entry name" value="AAA"/>
    <property type="match status" value="1"/>
</dbReference>
<keyword evidence="1" id="KW-0813">Transport</keyword>
<feature type="domain" description="ABC transporter" evidence="4">
    <location>
        <begin position="2"/>
        <end position="231"/>
    </location>
</feature>
<dbReference type="InterPro" id="IPR008995">
    <property type="entry name" value="Mo/tungstate-bd_C_term_dom"/>
</dbReference>
<dbReference type="PROSITE" id="PS00211">
    <property type="entry name" value="ABC_TRANSPORTER_1"/>
    <property type="match status" value="1"/>
</dbReference>
<keyword evidence="3" id="KW-0067">ATP-binding</keyword>
<dbReference type="PANTHER" id="PTHR42781">
    <property type="entry name" value="SPERMIDINE/PUTRESCINE IMPORT ATP-BINDING PROTEIN POTA"/>
    <property type="match status" value="1"/>
</dbReference>
<dbReference type="InterPro" id="IPR003593">
    <property type="entry name" value="AAA+_ATPase"/>
</dbReference>
<dbReference type="InterPro" id="IPR017871">
    <property type="entry name" value="ABC_transporter-like_CS"/>
</dbReference>
<accession>X1FMB4</accession>
<dbReference type="AlphaFoldDB" id="X1FMB4"/>
<proteinExistence type="predicted"/>
<dbReference type="SUPFAM" id="SSF52540">
    <property type="entry name" value="P-loop containing nucleoside triphosphate hydrolases"/>
    <property type="match status" value="1"/>
</dbReference>
<dbReference type="PANTHER" id="PTHR42781:SF4">
    <property type="entry name" value="SPERMIDINE_PUTRESCINE IMPORT ATP-BINDING PROTEIN POTA"/>
    <property type="match status" value="1"/>
</dbReference>
<dbReference type="GO" id="GO:0005524">
    <property type="term" value="F:ATP binding"/>
    <property type="evidence" value="ECO:0007669"/>
    <property type="project" value="UniProtKB-KW"/>
</dbReference>
<dbReference type="Gene3D" id="2.40.50.100">
    <property type="match status" value="1"/>
</dbReference>
<keyword evidence="2" id="KW-0547">Nucleotide-binding</keyword>
<comment type="caution">
    <text evidence="5">The sequence shown here is derived from an EMBL/GenBank/DDBJ whole genome shotgun (WGS) entry which is preliminary data.</text>
</comment>
<evidence type="ECO:0000259" key="4">
    <source>
        <dbReference type="PROSITE" id="PS50893"/>
    </source>
</evidence>
<dbReference type="InterPro" id="IPR050093">
    <property type="entry name" value="ABC_SmlMolc_Importer"/>
</dbReference>
<evidence type="ECO:0000313" key="5">
    <source>
        <dbReference type="EMBL" id="GAH30489.1"/>
    </source>
</evidence>
<dbReference type="InterPro" id="IPR027417">
    <property type="entry name" value="P-loop_NTPase"/>
</dbReference>
<name>X1FMB4_9ZZZZ</name>
<dbReference type="Gene3D" id="3.40.50.300">
    <property type="entry name" value="P-loop containing nucleotide triphosphate hydrolases"/>
    <property type="match status" value="1"/>
</dbReference>